<dbReference type="GO" id="GO:0006526">
    <property type="term" value="P:L-arginine biosynthetic process"/>
    <property type="evidence" value="ECO:0007669"/>
    <property type="project" value="UniProtKB-UniPathway"/>
</dbReference>
<evidence type="ECO:0000256" key="1">
    <source>
        <dbReference type="ARBA" id="ARBA00004967"/>
    </source>
</evidence>
<organism evidence="14 15">
    <name type="scientific">Polytolypa hystricis (strain UAMH7299)</name>
    <dbReference type="NCBI Taxonomy" id="1447883"/>
    <lineage>
        <taxon>Eukaryota</taxon>
        <taxon>Fungi</taxon>
        <taxon>Dikarya</taxon>
        <taxon>Ascomycota</taxon>
        <taxon>Pezizomycotina</taxon>
        <taxon>Eurotiomycetes</taxon>
        <taxon>Eurotiomycetidae</taxon>
        <taxon>Onygenales</taxon>
        <taxon>Onygenales incertae sedis</taxon>
        <taxon>Polytolypa</taxon>
    </lineage>
</organism>
<dbReference type="STRING" id="1447883.A0A2B7Y728"/>
<dbReference type="FunFam" id="3.40.50.620:FF:000019">
    <property type="entry name" value="Argininosuccinate synthase"/>
    <property type="match status" value="1"/>
</dbReference>
<dbReference type="Proteomes" id="UP000224634">
    <property type="component" value="Unassembled WGS sequence"/>
</dbReference>
<dbReference type="AlphaFoldDB" id="A0A2B7Y728"/>
<dbReference type="FunFam" id="3.90.1260.10:FF:000003">
    <property type="entry name" value="Argininosuccinate synthase"/>
    <property type="match status" value="1"/>
</dbReference>
<comment type="subunit">
    <text evidence="2">Homotetramer.</text>
</comment>
<keyword evidence="7" id="KW-0028">Amino-acid biosynthesis</keyword>
<evidence type="ECO:0000256" key="8">
    <source>
        <dbReference type="ARBA" id="ARBA00022741"/>
    </source>
</evidence>
<evidence type="ECO:0000313" key="14">
    <source>
        <dbReference type="EMBL" id="PGH16889.1"/>
    </source>
</evidence>
<accession>A0A2B7Y728</accession>
<dbReference type="Gene3D" id="3.40.50.620">
    <property type="entry name" value="HUPs"/>
    <property type="match status" value="1"/>
</dbReference>
<dbReference type="PROSITE" id="PS00564">
    <property type="entry name" value="ARGININOSUCCIN_SYN_1"/>
    <property type="match status" value="1"/>
</dbReference>
<dbReference type="UniPathway" id="UPA00068">
    <property type="reaction ID" value="UER00113"/>
</dbReference>
<dbReference type="InterPro" id="IPR001518">
    <property type="entry name" value="Arginosuc_synth"/>
</dbReference>
<dbReference type="EMBL" id="PDNA01000070">
    <property type="protein sequence ID" value="PGH16889.1"/>
    <property type="molecule type" value="Genomic_DNA"/>
</dbReference>
<dbReference type="PANTHER" id="PTHR11587">
    <property type="entry name" value="ARGININOSUCCINATE SYNTHASE"/>
    <property type="match status" value="1"/>
</dbReference>
<evidence type="ECO:0000313" key="15">
    <source>
        <dbReference type="Proteomes" id="UP000224634"/>
    </source>
</evidence>
<dbReference type="OrthoDB" id="1688907at2759"/>
<dbReference type="Gene3D" id="3.90.1260.10">
    <property type="entry name" value="Argininosuccinate synthetase, chain A, domain 2"/>
    <property type="match status" value="1"/>
</dbReference>
<dbReference type="GO" id="GO:0000050">
    <property type="term" value="P:urea cycle"/>
    <property type="evidence" value="ECO:0007669"/>
    <property type="project" value="TreeGrafter"/>
</dbReference>
<feature type="domain" description="Arginosuccinate synthase-like N-terminal" evidence="12">
    <location>
        <begin position="5"/>
        <end position="169"/>
    </location>
</feature>
<keyword evidence="6" id="KW-0436">Ligase</keyword>
<dbReference type="GO" id="GO:0000053">
    <property type="term" value="P:argininosuccinate metabolic process"/>
    <property type="evidence" value="ECO:0007669"/>
    <property type="project" value="TreeGrafter"/>
</dbReference>
<dbReference type="Pfam" id="PF00764">
    <property type="entry name" value="Arginosuc_synth"/>
    <property type="match status" value="1"/>
</dbReference>
<dbReference type="HAMAP" id="MF_00005">
    <property type="entry name" value="Arg_succ_synth_type1"/>
    <property type="match status" value="1"/>
</dbReference>
<evidence type="ECO:0000256" key="11">
    <source>
        <dbReference type="ARBA" id="ARBA00060987"/>
    </source>
</evidence>
<comment type="caution">
    <text evidence="14">The sequence shown here is derived from an EMBL/GenBank/DDBJ whole genome shotgun (WGS) entry which is preliminary data.</text>
</comment>
<gene>
    <name evidence="14" type="ORF">AJ80_05033</name>
</gene>
<dbReference type="InterPro" id="IPR048267">
    <property type="entry name" value="Arginosuc_syn_N"/>
</dbReference>
<sequence>MAKGRVCLAYSGGLDTSCILKWLLDEGYDVICFLANVGQEEDWDAVEKKALTIGAKKMVIEDLQKEFVEELCFRAVQCNAQYEGRYLLGTSLARPVIARSLIGVAQREGCDYLSHGCTAKGNDQIRFELAFYAIQPSIKIIAPWRESRFCDRFKGRNDLLNYAAETGIPVTSTKAKPWSMDENLAHCSYEAGILEDPDQTPPNDMWIMTDDPLNAPNEPTNITISFEQGIPIKLVTPQNTFTDSVELFKELNRIGKVHGIGRIDIVENRFIGLKSRGCYDSPAMTILRLAHLDLEGLVLDAQVRSLRDQFVTHNWTTYLYNGLYFAPERAFVENSLIFSQKCVNGEVRLSCYKGAAYVLGRSSSTEKLYSEEEASMDSLDNFGPEDATGFIKIQSIRLKKHSEEWAGRK</sequence>
<protein>
    <recommendedName>
        <fullName evidence="4">Argininosuccinate synthase</fullName>
        <ecNumber evidence="3">6.3.4.5</ecNumber>
    </recommendedName>
    <alternativeName>
        <fullName evidence="10">Citrulline--aspartate ligase</fullName>
    </alternativeName>
</protein>
<dbReference type="CDD" id="cd01999">
    <property type="entry name" value="ASS"/>
    <property type="match status" value="1"/>
</dbReference>
<evidence type="ECO:0000256" key="6">
    <source>
        <dbReference type="ARBA" id="ARBA00022598"/>
    </source>
</evidence>
<evidence type="ECO:0000256" key="4">
    <source>
        <dbReference type="ARBA" id="ARBA00014810"/>
    </source>
</evidence>
<comment type="similarity">
    <text evidence="11">Belongs to the argininosuccinate synthase family. Type 1 subfamily.</text>
</comment>
<evidence type="ECO:0000256" key="7">
    <source>
        <dbReference type="ARBA" id="ARBA00022605"/>
    </source>
</evidence>
<dbReference type="PANTHER" id="PTHR11587:SF2">
    <property type="entry name" value="ARGININOSUCCINATE SYNTHASE"/>
    <property type="match status" value="1"/>
</dbReference>
<proteinExistence type="inferred from homology"/>
<evidence type="ECO:0000259" key="12">
    <source>
        <dbReference type="Pfam" id="PF00764"/>
    </source>
</evidence>
<evidence type="ECO:0000259" key="13">
    <source>
        <dbReference type="Pfam" id="PF20979"/>
    </source>
</evidence>
<dbReference type="EC" id="6.3.4.5" evidence="3"/>
<feature type="domain" description="Arginosuccinate synthase C-terminal" evidence="13">
    <location>
        <begin position="178"/>
        <end position="400"/>
    </location>
</feature>
<keyword evidence="9" id="KW-0067">ATP-binding</keyword>
<keyword evidence="15" id="KW-1185">Reference proteome</keyword>
<dbReference type="InterPro" id="IPR048268">
    <property type="entry name" value="Arginosuc_syn_C"/>
</dbReference>
<dbReference type="NCBIfam" id="TIGR00032">
    <property type="entry name" value="argG"/>
    <property type="match status" value="1"/>
</dbReference>
<dbReference type="NCBIfam" id="NF001770">
    <property type="entry name" value="PRK00509.1"/>
    <property type="match status" value="1"/>
</dbReference>
<evidence type="ECO:0000256" key="9">
    <source>
        <dbReference type="ARBA" id="ARBA00022840"/>
    </source>
</evidence>
<keyword evidence="5" id="KW-0055">Arginine biosynthesis</keyword>
<reference evidence="14 15" key="1">
    <citation type="submission" date="2017-10" db="EMBL/GenBank/DDBJ databases">
        <title>Comparative genomics in systemic dimorphic fungi from Ajellomycetaceae.</title>
        <authorList>
            <person name="Munoz J.F."/>
            <person name="Mcewen J.G."/>
            <person name="Clay O.K."/>
            <person name="Cuomo C.A."/>
        </authorList>
    </citation>
    <scope>NUCLEOTIDE SEQUENCE [LARGE SCALE GENOMIC DNA]</scope>
    <source>
        <strain evidence="14 15">UAMH7299</strain>
    </source>
</reference>
<keyword evidence="8" id="KW-0547">Nucleotide-binding</keyword>
<dbReference type="Pfam" id="PF20979">
    <property type="entry name" value="Arginosuc_syn_C"/>
    <property type="match status" value="1"/>
</dbReference>
<dbReference type="InterPro" id="IPR023434">
    <property type="entry name" value="Arginosuc_synth_type_1_subfam"/>
</dbReference>
<dbReference type="SUPFAM" id="SSF52402">
    <property type="entry name" value="Adenine nucleotide alpha hydrolases-like"/>
    <property type="match status" value="1"/>
</dbReference>
<dbReference type="SUPFAM" id="SSF69864">
    <property type="entry name" value="Argininosuccinate synthetase, C-terminal domain"/>
    <property type="match status" value="1"/>
</dbReference>
<dbReference type="GO" id="GO:0004055">
    <property type="term" value="F:argininosuccinate synthase activity"/>
    <property type="evidence" value="ECO:0007669"/>
    <property type="project" value="UniProtKB-EC"/>
</dbReference>
<comment type="pathway">
    <text evidence="1">Amino-acid biosynthesis; L-arginine biosynthesis; L-arginine from L-ornithine and carbamoyl phosphate: step 2/3.</text>
</comment>
<dbReference type="InterPro" id="IPR024074">
    <property type="entry name" value="AS_cat/multimer_dom_body"/>
</dbReference>
<dbReference type="InterPro" id="IPR014729">
    <property type="entry name" value="Rossmann-like_a/b/a_fold"/>
</dbReference>
<name>A0A2B7Y728_POLH7</name>
<dbReference type="GO" id="GO:0005737">
    <property type="term" value="C:cytoplasm"/>
    <property type="evidence" value="ECO:0007669"/>
    <property type="project" value="TreeGrafter"/>
</dbReference>
<evidence type="ECO:0000256" key="2">
    <source>
        <dbReference type="ARBA" id="ARBA00011881"/>
    </source>
</evidence>
<dbReference type="InterPro" id="IPR018223">
    <property type="entry name" value="Arginosuc_synth_CS"/>
</dbReference>
<evidence type="ECO:0000256" key="5">
    <source>
        <dbReference type="ARBA" id="ARBA00022571"/>
    </source>
</evidence>
<evidence type="ECO:0000256" key="3">
    <source>
        <dbReference type="ARBA" id="ARBA00012286"/>
    </source>
</evidence>
<dbReference type="PROSITE" id="PS00565">
    <property type="entry name" value="ARGININOSUCCIN_SYN_2"/>
    <property type="match status" value="1"/>
</dbReference>
<evidence type="ECO:0000256" key="10">
    <source>
        <dbReference type="ARBA" id="ARBA00029916"/>
    </source>
</evidence>
<dbReference type="GO" id="GO:0005524">
    <property type="term" value="F:ATP binding"/>
    <property type="evidence" value="ECO:0007669"/>
    <property type="project" value="UniProtKB-KW"/>
</dbReference>